<organism evidence="3 4">
    <name type="scientific">Pedobacter hartonius</name>
    <dbReference type="NCBI Taxonomy" id="425514"/>
    <lineage>
        <taxon>Bacteria</taxon>
        <taxon>Pseudomonadati</taxon>
        <taxon>Bacteroidota</taxon>
        <taxon>Sphingobacteriia</taxon>
        <taxon>Sphingobacteriales</taxon>
        <taxon>Sphingobacteriaceae</taxon>
        <taxon>Pedobacter</taxon>
    </lineage>
</organism>
<gene>
    <name evidence="3" type="ORF">SAMN05443550_1277</name>
</gene>
<proteinExistence type="predicted"/>
<dbReference type="RefSeq" id="WP_139298388.1">
    <property type="nucleotide sequence ID" value="NZ_FNRA01000027.1"/>
</dbReference>
<evidence type="ECO:0000256" key="2">
    <source>
        <dbReference type="SAM" id="Phobius"/>
    </source>
</evidence>
<name>A0A1H4HM65_9SPHI</name>
<keyword evidence="1" id="KW-0175">Coiled coil</keyword>
<dbReference type="OrthoDB" id="9764871at2"/>
<protein>
    <submittedName>
        <fullName evidence="3">Uncharacterized protein</fullName>
    </submittedName>
</protein>
<reference evidence="3 4" key="1">
    <citation type="submission" date="2016-10" db="EMBL/GenBank/DDBJ databases">
        <authorList>
            <person name="de Groot N.N."/>
        </authorList>
    </citation>
    <scope>NUCLEOTIDE SEQUENCE [LARGE SCALE GENOMIC DNA]</scope>
    <source>
        <strain evidence="3 4">DSM 19033</strain>
    </source>
</reference>
<accession>A0A1H4HM65</accession>
<feature type="coiled-coil region" evidence="1">
    <location>
        <begin position="65"/>
        <end position="94"/>
    </location>
</feature>
<dbReference type="Proteomes" id="UP000198850">
    <property type="component" value="Unassembled WGS sequence"/>
</dbReference>
<feature type="transmembrane region" description="Helical" evidence="2">
    <location>
        <begin position="41"/>
        <end position="61"/>
    </location>
</feature>
<dbReference type="EMBL" id="FNRA01000027">
    <property type="protein sequence ID" value="SEB22162.1"/>
    <property type="molecule type" value="Genomic_DNA"/>
</dbReference>
<feature type="non-terminal residue" evidence="3">
    <location>
        <position position="317"/>
    </location>
</feature>
<evidence type="ECO:0000313" key="3">
    <source>
        <dbReference type="EMBL" id="SEB22162.1"/>
    </source>
</evidence>
<evidence type="ECO:0000313" key="4">
    <source>
        <dbReference type="Proteomes" id="UP000198850"/>
    </source>
</evidence>
<sequence length="317" mass="35674">MIEKYNSLIFYTLLIVGASIVVFSAYYTYSQTRDETHSKQLFLLTLMSCLIGSIGTILGHIDSDKNEALAKASALEAKENAQEAKRNYALYSAQLHENLDTAKSTLRTSHIIIDTLNKNLELTTGVLKNNIEAKDLLTAQMKSTGEIFRRTTVTIANSSKALEYSSKTLSEMERQNTPLRDIGLSFTIIYPMGKNYKSLDSLVAVYKNELTSSSYVYRYASRKTSVNGRNSQEKTRKTSTLHKGDFEVIRDTLFGTVNNEIIKLNYNSFDKKDGLYRYVFKVPRFYVYNGDTGPAKTDDSGPVITIISGPLFNTIIR</sequence>
<keyword evidence="2" id="KW-0812">Transmembrane</keyword>
<keyword evidence="2" id="KW-1133">Transmembrane helix</keyword>
<dbReference type="AlphaFoldDB" id="A0A1H4HM65"/>
<keyword evidence="4" id="KW-1185">Reference proteome</keyword>
<keyword evidence="2" id="KW-0472">Membrane</keyword>
<feature type="transmembrane region" description="Helical" evidence="2">
    <location>
        <begin position="6"/>
        <end position="29"/>
    </location>
</feature>
<evidence type="ECO:0000256" key="1">
    <source>
        <dbReference type="SAM" id="Coils"/>
    </source>
</evidence>